<dbReference type="Pfam" id="PF12231">
    <property type="entry name" value="Rif1_N"/>
    <property type="match status" value="1"/>
</dbReference>
<reference evidence="10" key="1">
    <citation type="journal article" date="2019" name="Mol. Biol. Evol.">
        <title>Blast fungal genomes show frequent chromosomal changes, gene gains and losses, and effector gene turnover.</title>
        <authorList>
            <person name="Gomez Luciano L.B."/>
            <person name="Jason Tsai I."/>
            <person name="Chuma I."/>
            <person name="Tosa Y."/>
            <person name="Chen Y.H."/>
            <person name="Li J.Y."/>
            <person name="Li M.Y."/>
            <person name="Jade Lu M.Y."/>
            <person name="Nakayashiki H."/>
            <person name="Li W.H."/>
        </authorList>
    </citation>
    <scope>NUCLEOTIDE SEQUENCE</scope>
    <source>
        <strain evidence="10">NI907</strain>
    </source>
</reference>
<evidence type="ECO:0000313" key="10">
    <source>
        <dbReference type="RefSeq" id="XP_030986311.1"/>
    </source>
</evidence>
<keyword evidence="9" id="KW-1185">Reference proteome</keyword>
<proteinExistence type="predicted"/>
<evidence type="ECO:0000256" key="2">
    <source>
        <dbReference type="ARBA" id="ARBA00004574"/>
    </source>
</evidence>
<dbReference type="GO" id="GO:0005634">
    <property type="term" value="C:nucleus"/>
    <property type="evidence" value="ECO:0007669"/>
    <property type="project" value="UniProtKB-SubCell"/>
</dbReference>
<feature type="compositionally biased region" description="Basic residues" evidence="7">
    <location>
        <begin position="1508"/>
        <end position="1518"/>
    </location>
</feature>
<dbReference type="InterPro" id="IPR022031">
    <property type="entry name" value="Rif1_N"/>
</dbReference>
<dbReference type="Proteomes" id="UP000515153">
    <property type="component" value="Unplaced"/>
</dbReference>
<reference evidence="10" key="3">
    <citation type="submission" date="2025-08" db="UniProtKB">
        <authorList>
            <consortium name="RefSeq"/>
        </authorList>
    </citation>
    <scope>IDENTIFICATION</scope>
    <source>
        <strain evidence="10">NI907</strain>
    </source>
</reference>
<evidence type="ECO:0000256" key="6">
    <source>
        <dbReference type="ARBA" id="ARBA00023306"/>
    </source>
</evidence>
<organism evidence="9 10">
    <name type="scientific">Pyricularia grisea</name>
    <name type="common">Crabgrass-specific blast fungus</name>
    <name type="synonym">Magnaporthe grisea</name>
    <dbReference type="NCBI Taxonomy" id="148305"/>
    <lineage>
        <taxon>Eukaryota</taxon>
        <taxon>Fungi</taxon>
        <taxon>Dikarya</taxon>
        <taxon>Ascomycota</taxon>
        <taxon>Pezizomycotina</taxon>
        <taxon>Sordariomycetes</taxon>
        <taxon>Sordariomycetidae</taxon>
        <taxon>Magnaporthales</taxon>
        <taxon>Pyriculariaceae</taxon>
        <taxon>Pyricularia</taxon>
    </lineage>
</organism>
<dbReference type="GO" id="GO:0000723">
    <property type="term" value="P:telomere maintenance"/>
    <property type="evidence" value="ECO:0007669"/>
    <property type="project" value="TreeGrafter"/>
</dbReference>
<evidence type="ECO:0000256" key="3">
    <source>
        <dbReference type="ARBA" id="ARBA00022454"/>
    </source>
</evidence>
<keyword evidence="5" id="KW-0539">Nucleus</keyword>
<reference evidence="10" key="2">
    <citation type="submission" date="2019-10" db="EMBL/GenBank/DDBJ databases">
        <authorList>
            <consortium name="NCBI Genome Project"/>
        </authorList>
    </citation>
    <scope>NUCLEOTIDE SEQUENCE</scope>
    <source>
        <strain evidence="10">NI907</strain>
    </source>
</reference>
<feature type="compositionally biased region" description="Acidic residues" evidence="7">
    <location>
        <begin position="1338"/>
        <end position="1350"/>
    </location>
</feature>
<feature type="domain" description="Telomere-associated protein Rif1 N-terminal" evidence="8">
    <location>
        <begin position="142"/>
        <end position="512"/>
    </location>
</feature>
<evidence type="ECO:0000256" key="7">
    <source>
        <dbReference type="SAM" id="MobiDB-lite"/>
    </source>
</evidence>
<feature type="region of interest" description="Disordered" evidence="7">
    <location>
        <begin position="1110"/>
        <end position="1178"/>
    </location>
</feature>
<evidence type="ECO:0000259" key="8">
    <source>
        <dbReference type="Pfam" id="PF12231"/>
    </source>
</evidence>
<evidence type="ECO:0000256" key="4">
    <source>
        <dbReference type="ARBA" id="ARBA00022895"/>
    </source>
</evidence>
<name>A0A6P8BGZ0_PYRGI</name>
<keyword evidence="4" id="KW-0779">Telomere</keyword>
<evidence type="ECO:0000256" key="1">
    <source>
        <dbReference type="ARBA" id="ARBA00004123"/>
    </source>
</evidence>
<comment type="subcellular location">
    <subcellularLocation>
        <location evidence="2">Chromosome</location>
        <location evidence="2">Telomere</location>
    </subcellularLocation>
    <subcellularLocation>
        <location evidence="1">Nucleus</location>
    </subcellularLocation>
</comment>
<feature type="region of interest" description="Disordered" evidence="7">
    <location>
        <begin position="1210"/>
        <end position="1444"/>
    </location>
</feature>
<dbReference type="PANTHER" id="PTHR22928:SF3">
    <property type="entry name" value="TELOMERE-ASSOCIATED PROTEIN RIF1"/>
    <property type="match status" value="1"/>
</dbReference>
<evidence type="ECO:0000256" key="5">
    <source>
        <dbReference type="ARBA" id="ARBA00023242"/>
    </source>
</evidence>
<keyword evidence="6" id="KW-0131">Cell cycle</keyword>
<gene>
    <name evidence="10" type="ORF">PgNI_00240</name>
</gene>
<protein>
    <recommendedName>
        <fullName evidence="8">Telomere-associated protein Rif1 N-terminal domain-containing protein</fullName>
    </recommendedName>
</protein>
<dbReference type="RefSeq" id="XP_030986311.1">
    <property type="nucleotide sequence ID" value="XM_031120322.1"/>
</dbReference>
<accession>A0A6P8BGZ0</accession>
<dbReference type="KEGG" id="pgri:PgNI_00240"/>
<feature type="compositionally biased region" description="Polar residues" evidence="7">
    <location>
        <begin position="1578"/>
        <end position="1591"/>
    </location>
</feature>
<feature type="region of interest" description="Disordered" evidence="7">
    <location>
        <begin position="1457"/>
        <end position="1607"/>
    </location>
</feature>
<feature type="compositionally biased region" description="Low complexity" evidence="7">
    <location>
        <begin position="1382"/>
        <end position="1396"/>
    </location>
</feature>
<dbReference type="GO" id="GO:0140445">
    <property type="term" value="C:chromosome, telomeric repeat region"/>
    <property type="evidence" value="ECO:0007669"/>
    <property type="project" value="TreeGrafter"/>
</dbReference>
<keyword evidence="3" id="KW-0158">Chromosome</keyword>
<sequence length="1766" mass="194717">MLAVEVVDDSRLDHLPARPPTPPQRKGSESDVQLRLAPETVVPHRNLHTPPNAHTPSALGSSRRKKVEFSAQTEYREPLEYQGNDNVRRQRTPASIPHRSAPVKSILKVTSSPAPNPLDPANGCSPGGINLPNMLESSLAQLAGNDRDAKVDAYTMIVRALKISNNLPDRIALQDKMPLFMQFIQRDISTTTGDVSLVNHAYRLLTTFLHFPAISSTIANESGIFIIDHCIKILSDASISKEMAKNVLLILSAQSFSLKVMTPDRVGKVVAALHSIPESIMDNKNAFIGRMSAYRNLVKKYKASMVQHSEWLLDFFMAMVTNKKEVLPEIIRYVEDITVMLCTEKPFIRKVLAFLQQPFPTQDDRSFVEWFEGKLQEMLLNQETCRFVPVIWSVVTVLLPNIGEWDLFTKWMRLIMACFNHKLIHVQIEANRAFPRLAYAFLNGNPSIGKKHLSLLCSPYNAAQKRATGVGKEFDELAEAILNGIYALFFLIFKPPSAQVKQGDLERYWDQALTPVMRRLIDKQLNGRDTCAHVIVILTGLFDCSTQRVWKPQRIFDGSPISPTELLAIDPKWLRRNSGRVFGVLEPILRKSYQELSNTRSAAHGLWRALLGAVAAAGSKEIKVSAETAGFLGHALGLLARIWADGVPVLQSQSGGSVQFLASTREFILVMIDKLGRLPFTEKVLAMDQDRTLVPSTPSHRSGKHQKSSRATIHHMFLILADLPPGVLDNDDLIDFFRTVFTPLLNARDAQARKSAAQELIQLVPADTLCPAAPWSFVAELIAAGIESSSVHSTPNSLSNDVLLGQEYREIVKILERGLMRTQNLPWPIWQSLYDSLRKQVRQAAGDAGIAIILIEPLAKTLLDELPEDESLPLRSVGGFIHLISSATQPRDRQALDAARRNLWGTSATGSRSVSYDPFDNLYRLAISILVRLYSLREDSEDAENATVASLREVENFFGRCTRQLELQTLSTLQPGLVPWIRDENTRLNSRLSIPAVEVAKSLWDRVVALIGSIDTHETLPLSSLEDILCAAFESKHRHIVNSVSTLWNKMVENADNISYPDKLKAVLVSRHHFIDIILPGIDLSQSTASAAHAQGLDMIDTQEDMNMLDTDSTRSRSPVKKGFTPVKTSTSRRQSPRKTPSASSGVRKLSVNKRRKAKASPRLRHDDSQIDFAPIHSSPSAVTFDSQVLTERQKEVRLRQKAAAAILPEMMGDEVQDTNNSGPGPSLQPVPEPSSPANRDLPRATTPEKTGIFNDYVSSTPTPRRGQLLHIIDNDNTDPPSSPPEPRRYPLIPDLNVRGSNGSLLDDWQLSSSPPSGTPEPEPEISEVPAAMPVHEDIDDEMVIDETEYDLGQSEEIVEPVEKRDSVRKPTPSRQPRSVNRPTRQSTRPSLPTTPRRSRRFNKSAQGTPRSGGDMSVDRLMSPQAALSPTDPTPTDDTSFEESMLRLVVELDSQDRPVTNFVEPTPSPEKNRTVQSSCVAVQGPHDEVQQQSNSSIAPLECITVGGKHLRRGRGRPPKSKEGSTPPQSTDPSERLEPSLEDAPDLSPSKQKRKRQSSFVAEDSANISPKKPKHRQTSESQQETPVSQATGQMAAPGATAQARTRGAIAREKRASQTVGVVGCSHQQVEEGLDILPDGGVVADTESQIQSQIAEEEAESRKAERTHKAHGAMVINVTKEAAVTGAAEATAGAFAFPPSAAIAEVSGEQSKTNKPAESPFATILAMLKGGLGALQGANLSKSEVSELEDVCMDFKRELYAAEKRGRA</sequence>
<dbReference type="GeneID" id="41955236"/>
<evidence type="ECO:0000313" key="9">
    <source>
        <dbReference type="Proteomes" id="UP000515153"/>
    </source>
</evidence>
<feature type="compositionally biased region" description="Basic residues" evidence="7">
    <location>
        <begin position="1151"/>
        <end position="1163"/>
    </location>
</feature>
<dbReference type="PANTHER" id="PTHR22928">
    <property type="entry name" value="TELOMERE-ASSOCIATED PROTEIN RIF1"/>
    <property type="match status" value="1"/>
</dbReference>
<feature type="region of interest" description="Disordered" evidence="7">
    <location>
        <begin position="1"/>
        <end position="32"/>
    </location>
</feature>
<feature type="region of interest" description="Disordered" evidence="7">
    <location>
        <begin position="44"/>
        <end position="64"/>
    </location>
</feature>
<feature type="compositionally biased region" description="Polar residues" evidence="7">
    <location>
        <begin position="1127"/>
        <end position="1145"/>
    </location>
</feature>